<name>A0A0M3IS91_ASCLU</name>
<dbReference type="Proteomes" id="UP000036681">
    <property type="component" value="Unplaced"/>
</dbReference>
<keyword evidence="1" id="KW-1185">Reference proteome</keyword>
<sequence length="121" mass="13909">MWIPSPTDGSLQSLWIMESRPCIDLSLAVKHEQIVGGTRKGQEKASRHPEDALRFADYNTERESTIHLALRILGGMRSRHPEDALRFADHNTERESTIHLVLRILGGMRSYMNQPTEKMVW</sequence>
<proteinExistence type="predicted"/>
<organism evidence="1 2">
    <name type="scientific">Ascaris lumbricoides</name>
    <name type="common">Giant roundworm</name>
    <dbReference type="NCBI Taxonomy" id="6252"/>
    <lineage>
        <taxon>Eukaryota</taxon>
        <taxon>Metazoa</taxon>
        <taxon>Ecdysozoa</taxon>
        <taxon>Nematoda</taxon>
        <taxon>Chromadorea</taxon>
        <taxon>Rhabditida</taxon>
        <taxon>Spirurina</taxon>
        <taxon>Ascaridomorpha</taxon>
        <taxon>Ascaridoidea</taxon>
        <taxon>Ascarididae</taxon>
        <taxon>Ascaris</taxon>
    </lineage>
</organism>
<evidence type="ECO:0000313" key="1">
    <source>
        <dbReference type="Proteomes" id="UP000036681"/>
    </source>
</evidence>
<dbReference type="WBParaSite" id="ALUE_0002161901-mRNA-1">
    <property type="protein sequence ID" value="ALUE_0002161901-mRNA-1"/>
    <property type="gene ID" value="ALUE_0002161901"/>
</dbReference>
<dbReference type="AlphaFoldDB" id="A0A0M3IS91"/>
<accession>A0A0M3IS91</accession>
<evidence type="ECO:0000313" key="2">
    <source>
        <dbReference type="WBParaSite" id="ALUE_0002161901-mRNA-1"/>
    </source>
</evidence>
<protein>
    <submittedName>
        <fullName evidence="2">PSD1 domain-containing protein</fullName>
    </submittedName>
</protein>
<reference evidence="2" key="1">
    <citation type="submission" date="2017-02" db="UniProtKB">
        <authorList>
            <consortium name="WormBaseParasite"/>
        </authorList>
    </citation>
    <scope>IDENTIFICATION</scope>
</reference>